<keyword evidence="2" id="KW-1185">Reference proteome</keyword>
<organism evidence="1 2">
    <name type="scientific">Daphnia magna</name>
    <dbReference type="NCBI Taxonomy" id="35525"/>
    <lineage>
        <taxon>Eukaryota</taxon>
        <taxon>Metazoa</taxon>
        <taxon>Ecdysozoa</taxon>
        <taxon>Arthropoda</taxon>
        <taxon>Crustacea</taxon>
        <taxon>Branchiopoda</taxon>
        <taxon>Diplostraca</taxon>
        <taxon>Cladocera</taxon>
        <taxon>Anomopoda</taxon>
        <taxon>Daphniidae</taxon>
        <taxon>Daphnia</taxon>
    </lineage>
</organism>
<reference evidence="1 2" key="1">
    <citation type="journal article" date="2023" name="Nucleic Acids Res.">
        <title>The hologenome of Daphnia magna reveals possible DNA methylation and microbiome-mediated evolution of the host genome.</title>
        <authorList>
            <person name="Chaturvedi A."/>
            <person name="Li X."/>
            <person name="Dhandapani V."/>
            <person name="Marshall H."/>
            <person name="Kissane S."/>
            <person name="Cuenca-Cambronero M."/>
            <person name="Asole G."/>
            <person name="Calvet F."/>
            <person name="Ruiz-Romero M."/>
            <person name="Marangio P."/>
            <person name="Guigo R."/>
            <person name="Rago D."/>
            <person name="Mirbahai L."/>
            <person name="Eastwood N."/>
            <person name="Colbourne J.K."/>
            <person name="Zhou J."/>
            <person name="Mallon E."/>
            <person name="Orsini L."/>
        </authorList>
    </citation>
    <scope>NUCLEOTIDE SEQUENCE [LARGE SCALE GENOMIC DNA]</scope>
    <source>
        <strain evidence="1">LRV0_1</strain>
    </source>
</reference>
<proteinExistence type="predicted"/>
<dbReference type="Proteomes" id="UP001234178">
    <property type="component" value="Unassembled WGS sequence"/>
</dbReference>
<evidence type="ECO:0000313" key="1">
    <source>
        <dbReference type="EMBL" id="KAK4022332.1"/>
    </source>
</evidence>
<protein>
    <submittedName>
        <fullName evidence="1">Uncharacterized protein</fullName>
    </submittedName>
</protein>
<sequence length="155" mass="17911">MKIEMMMMIVVIKGKSHISQVSYRKHYALYQRCKPQTLLEAIHLAVVIKRASTLYFDRPNDPLPVGPIIGHIVAPMPRRKNKWAKESNDHQTERLLLRVFTRLFDPPFPLFLIIYTTQCASVRMPFSKLLDMGRSIIKAPLGARARSLLQIQQSK</sequence>
<name>A0ABR0AB10_9CRUS</name>
<dbReference type="EMBL" id="JAOYFB010000037">
    <property type="protein sequence ID" value="KAK4022332.1"/>
    <property type="molecule type" value="Genomic_DNA"/>
</dbReference>
<evidence type="ECO:0000313" key="2">
    <source>
        <dbReference type="Proteomes" id="UP001234178"/>
    </source>
</evidence>
<accession>A0ABR0AB10</accession>
<gene>
    <name evidence="1" type="ORF">OUZ56_007803</name>
</gene>
<comment type="caution">
    <text evidence="1">The sequence shown here is derived from an EMBL/GenBank/DDBJ whole genome shotgun (WGS) entry which is preliminary data.</text>
</comment>